<reference evidence="1" key="1">
    <citation type="submission" date="2018-02" db="EMBL/GenBank/DDBJ databases">
        <title>Rhizophora mucronata_Transcriptome.</title>
        <authorList>
            <person name="Meera S.P."/>
            <person name="Sreeshan A."/>
            <person name="Augustine A."/>
        </authorList>
    </citation>
    <scope>NUCLEOTIDE SEQUENCE</scope>
    <source>
        <tissue evidence="1">Leaf</tissue>
    </source>
</reference>
<organism evidence="1">
    <name type="scientific">Rhizophora mucronata</name>
    <name type="common">Asiatic mangrove</name>
    <dbReference type="NCBI Taxonomy" id="61149"/>
    <lineage>
        <taxon>Eukaryota</taxon>
        <taxon>Viridiplantae</taxon>
        <taxon>Streptophyta</taxon>
        <taxon>Embryophyta</taxon>
        <taxon>Tracheophyta</taxon>
        <taxon>Spermatophyta</taxon>
        <taxon>Magnoliopsida</taxon>
        <taxon>eudicotyledons</taxon>
        <taxon>Gunneridae</taxon>
        <taxon>Pentapetalae</taxon>
        <taxon>rosids</taxon>
        <taxon>fabids</taxon>
        <taxon>Malpighiales</taxon>
        <taxon>Rhizophoraceae</taxon>
        <taxon>Rhizophora</taxon>
    </lineage>
</organism>
<protein>
    <submittedName>
        <fullName evidence="1">Uncharacterized protein</fullName>
    </submittedName>
</protein>
<sequence>MKTAPPIMESGTVGERNVFVISPCCRNIHR</sequence>
<evidence type="ECO:0000313" key="1">
    <source>
        <dbReference type="EMBL" id="MBX67376.1"/>
    </source>
</evidence>
<accession>A0A2P2QK61</accession>
<proteinExistence type="predicted"/>
<dbReference type="AlphaFoldDB" id="A0A2P2QK61"/>
<dbReference type="EMBL" id="GGEC01086892">
    <property type="protein sequence ID" value="MBX67376.1"/>
    <property type="molecule type" value="Transcribed_RNA"/>
</dbReference>
<name>A0A2P2QK61_RHIMU</name>